<dbReference type="PRINTS" id="PR00469">
    <property type="entry name" value="PNDRDTASEII"/>
</dbReference>
<evidence type="ECO:0000313" key="2">
    <source>
        <dbReference type="EMBL" id="GAA4361149.1"/>
    </source>
</evidence>
<protein>
    <submittedName>
        <fullName evidence="2">NAD(P)/FAD-dependent oxidoreductase</fullName>
    </submittedName>
</protein>
<keyword evidence="3" id="KW-1185">Reference proteome</keyword>
<dbReference type="PANTHER" id="PTHR43539">
    <property type="entry name" value="FLAVIN-BINDING MONOOXYGENASE-LIKE PROTEIN (AFU_ORTHOLOGUE AFUA_4G09220)"/>
    <property type="match status" value="1"/>
</dbReference>
<organism evidence="2 3">
    <name type="scientific">Hymenobacter saemangeumensis</name>
    <dbReference type="NCBI Taxonomy" id="1084522"/>
    <lineage>
        <taxon>Bacteria</taxon>
        <taxon>Pseudomonadati</taxon>
        <taxon>Bacteroidota</taxon>
        <taxon>Cytophagia</taxon>
        <taxon>Cytophagales</taxon>
        <taxon>Hymenobacteraceae</taxon>
        <taxon>Hymenobacter</taxon>
    </lineage>
</organism>
<dbReference type="InterPro" id="IPR036188">
    <property type="entry name" value="FAD/NAD-bd_sf"/>
</dbReference>
<sequence length="362" mass="38862">MTLATAPLCFDTLVVGAGQAGLAAAYYLQQAGVAFCVLDAAPAVGYSWSQRYDSLRLFSPAWVSGLPGYAWPGPRLHYPSKDEAAAYLRDYAAHFRFPIALNQRVERLRAAPNGRYHVSTAAGTVYEARRVIIATGPYSGPAIPAFAAHLPSSVLQLHSQQYQRPAQLPGAGPVAVVGSGNSALQIAADLAGTGRPVFVAFDEKTPSVPNNQLTWSALLLFGLIRIPRHTRLGRFIHQQPEPVVSGDLTRLRGFANAHFMGRATGALPDGSLQGRLASTPPLQAVVWATGFRPDFSWLQLPILQPDGSPRHHRGLTEAPGIAFLGLQWLDSRRSALLNGAGPDARRVVQALLRLPPDPAVLQ</sequence>
<evidence type="ECO:0000256" key="1">
    <source>
        <dbReference type="ARBA" id="ARBA00023002"/>
    </source>
</evidence>
<dbReference type="PRINTS" id="PR00368">
    <property type="entry name" value="FADPNR"/>
</dbReference>
<dbReference type="PANTHER" id="PTHR43539:SF78">
    <property type="entry name" value="FLAVIN-CONTAINING MONOOXYGENASE"/>
    <property type="match status" value="1"/>
</dbReference>
<name>A0ABP8IK90_9BACT</name>
<proteinExistence type="predicted"/>
<dbReference type="InterPro" id="IPR050982">
    <property type="entry name" value="Auxin_biosynth/cation_transpt"/>
</dbReference>
<dbReference type="Proteomes" id="UP001501153">
    <property type="component" value="Unassembled WGS sequence"/>
</dbReference>
<keyword evidence="1" id="KW-0560">Oxidoreductase</keyword>
<reference evidence="3" key="1">
    <citation type="journal article" date="2019" name="Int. J. Syst. Evol. Microbiol.">
        <title>The Global Catalogue of Microorganisms (GCM) 10K type strain sequencing project: providing services to taxonomists for standard genome sequencing and annotation.</title>
        <authorList>
            <consortium name="The Broad Institute Genomics Platform"/>
            <consortium name="The Broad Institute Genome Sequencing Center for Infectious Disease"/>
            <person name="Wu L."/>
            <person name="Ma J."/>
        </authorList>
    </citation>
    <scope>NUCLEOTIDE SEQUENCE [LARGE SCALE GENOMIC DNA]</scope>
    <source>
        <strain evidence="3">JCM 17923</strain>
    </source>
</reference>
<evidence type="ECO:0000313" key="3">
    <source>
        <dbReference type="Proteomes" id="UP001501153"/>
    </source>
</evidence>
<dbReference type="SUPFAM" id="SSF51905">
    <property type="entry name" value="FAD/NAD(P)-binding domain"/>
    <property type="match status" value="2"/>
</dbReference>
<comment type="caution">
    <text evidence="2">The sequence shown here is derived from an EMBL/GenBank/DDBJ whole genome shotgun (WGS) entry which is preliminary data.</text>
</comment>
<accession>A0ABP8IK90</accession>
<gene>
    <name evidence="2" type="ORF">GCM10023185_28040</name>
</gene>
<dbReference type="Pfam" id="PF13738">
    <property type="entry name" value="Pyr_redox_3"/>
    <property type="match status" value="1"/>
</dbReference>
<dbReference type="EMBL" id="BAABGZ010000057">
    <property type="protein sequence ID" value="GAA4361149.1"/>
    <property type="molecule type" value="Genomic_DNA"/>
</dbReference>
<dbReference type="Gene3D" id="3.50.50.60">
    <property type="entry name" value="FAD/NAD(P)-binding domain"/>
    <property type="match status" value="1"/>
</dbReference>
<dbReference type="RefSeq" id="WP_345236707.1">
    <property type="nucleotide sequence ID" value="NZ_BAABGZ010000057.1"/>
</dbReference>